<dbReference type="AlphaFoldDB" id="A0A7Z8P1Y2"/>
<dbReference type="RefSeq" id="WP_154810366.1">
    <property type="nucleotide sequence ID" value="NZ_VIAQ01000017.1"/>
</dbReference>
<dbReference type="OrthoDB" id="141863at2157"/>
<dbReference type="EMBL" id="VIAQ01000017">
    <property type="protein sequence ID" value="TQD24489.1"/>
    <property type="molecule type" value="Genomic_DNA"/>
</dbReference>
<feature type="transmembrane region" description="Helical" evidence="1">
    <location>
        <begin position="161"/>
        <end position="178"/>
    </location>
</feature>
<keyword evidence="1" id="KW-1133">Transmembrane helix</keyword>
<protein>
    <submittedName>
        <fullName evidence="2">Uncharacterized protein</fullName>
    </submittedName>
</protein>
<gene>
    <name evidence="2" type="ORF">FKV42_11205</name>
</gene>
<sequence>MKHKYCSIILVFVILLSVYSSGCVSSEPEEEVPEMVTTFLTAINDDDFNTAFNMYTGKDFLAVASIEMIFSNKGIEPGTIQDINIVSQEIDGTAAVVDVECTVLSSDGQNSIIPIYFILQDSELGWIITRVSFTVPLTLDNVEEVNIEVETTKIDVIANNAPLIFIAAVIMLGLGLYLDKKDKAKKKENSRTIDVSGATPIQKESIAQYVKFVPSQQITIGKPATVDVWVKNFTQQPYHDFAIKGKFANTLEPEKINLFFDTIAPGETVKRTWAVKPKLSGWASIEEPTVVFNFGGTKYIGVLDPVWLQVQ</sequence>
<keyword evidence="1" id="KW-0812">Transmembrane</keyword>
<keyword evidence="3" id="KW-1185">Reference proteome</keyword>
<dbReference type="Proteomes" id="UP000319335">
    <property type="component" value="Unassembled WGS sequence"/>
</dbReference>
<proteinExistence type="predicted"/>
<organism evidence="2 3">
    <name type="scientific">Methanolobus vulcani</name>
    <dbReference type="NCBI Taxonomy" id="38026"/>
    <lineage>
        <taxon>Archaea</taxon>
        <taxon>Methanobacteriati</taxon>
        <taxon>Methanobacteriota</taxon>
        <taxon>Stenosarchaea group</taxon>
        <taxon>Methanomicrobia</taxon>
        <taxon>Methanosarcinales</taxon>
        <taxon>Methanosarcinaceae</taxon>
        <taxon>Methanolobus</taxon>
    </lineage>
</organism>
<accession>A0A7Z8P1Y2</accession>
<evidence type="ECO:0000313" key="2">
    <source>
        <dbReference type="EMBL" id="TQD24489.1"/>
    </source>
</evidence>
<evidence type="ECO:0000256" key="1">
    <source>
        <dbReference type="SAM" id="Phobius"/>
    </source>
</evidence>
<comment type="caution">
    <text evidence="2">The sequence shown here is derived from an EMBL/GenBank/DDBJ whole genome shotgun (WGS) entry which is preliminary data.</text>
</comment>
<evidence type="ECO:0000313" key="3">
    <source>
        <dbReference type="Proteomes" id="UP000319335"/>
    </source>
</evidence>
<reference evidence="2 3" key="1">
    <citation type="submission" date="2019-06" db="EMBL/GenBank/DDBJ databases">
        <title>Draft genome sequence of Methanolobus vulcani B1d.</title>
        <authorList>
            <person name="Creighbaum A.J."/>
            <person name="Ticak T."/>
            <person name="Hariraju D."/>
            <person name="Arivett B.A."/>
            <person name="Ferguson D.J.Jr."/>
        </authorList>
    </citation>
    <scope>NUCLEOTIDE SEQUENCE [LARGE SCALE GENOMIC DNA]</scope>
    <source>
        <strain evidence="2 3">B1d</strain>
    </source>
</reference>
<keyword evidence="1" id="KW-0472">Membrane</keyword>
<name>A0A7Z8P1Y2_9EURY</name>